<evidence type="ECO:0000313" key="3">
    <source>
        <dbReference type="Proteomes" id="UP000735302"/>
    </source>
</evidence>
<name>A0AAV4D8P2_9GAST</name>
<protein>
    <submittedName>
        <fullName evidence="2">Transposable element p transposase-like protein</fullName>
    </submittedName>
</protein>
<dbReference type="AlphaFoldDB" id="A0AAV4D8P2"/>
<evidence type="ECO:0000313" key="2">
    <source>
        <dbReference type="EMBL" id="GFO40529.1"/>
    </source>
</evidence>
<evidence type="ECO:0000259" key="1">
    <source>
        <dbReference type="Pfam" id="PF21788"/>
    </source>
</evidence>
<dbReference type="Pfam" id="PF21788">
    <property type="entry name" value="TNP-like_GBD"/>
    <property type="match status" value="1"/>
</dbReference>
<organism evidence="2 3">
    <name type="scientific">Plakobranchus ocellatus</name>
    <dbReference type="NCBI Taxonomy" id="259542"/>
    <lineage>
        <taxon>Eukaryota</taxon>
        <taxon>Metazoa</taxon>
        <taxon>Spiralia</taxon>
        <taxon>Lophotrochozoa</taxon>
        <taxon>Mollusca</taxon>
        <taxon>Gastropoda</taxon>
        <taxon>Heterobranchia</taxon>
        <taxon>Euthyneura</taxon>
        <taxon>Panpulmonata</taxon>
        <taxon>Sacoglossa</taxon>
        <taxon>Placobranchoidea</taxon>
        <taxon>Plakobranchidae</taxon>
        <taxon>Plakobranchus</taxon>
    </lineage>
</organism>
<reference evidence="2 3" key="1">
    <citation type="journal article" date="2021" name="Elife">
        <title>Chloroplast acquisition without the gene transfer in kleptoplastic sea slugs, Plakobranchus ocellatus.</title>
        <authorList>
            <person name="Maeda T."/>
            <person name="Takahashi S."/>
            <person name="Yoshida T."/>
            <person name="Shimamura S."/>
            <person name="Takaki Y."/>
            <person name="Nagai Y."/>
            <person name="Toyoda A."/>
            <person name="Suzuki Y."/>
            <person name="Arimoto A."/>
            <person name="Ishii H."/>
            <person name="Satoh N."/>
            <person name="Nishiyama T."/>
            <person name="Hasebe M."/>
            <person name="Maruyama T."/>
            <person name="Minagawa J."/>
            <person name="Obokata J."/>
            <person name="Shigenobu S."/>
        </authorList>
    </citation>
    <scope>NUCLEOTIDE SEQUENCE [LARGE SCALE GENOMIC DNA]</scope>
</reference>
<gene>
    <name evidence="2" type="ORF">PoB_006703400</name>
</gene>
<dbReference type="InterPro" id="IPR048366">
    <property type="entry name" value="TNP-like_GBD"/>
</dbReference>
<dbReference type="EMBL" id="BLXT01007619">
    <property type="protein sequence ID" value="GFO40529.1"/>
    <property type="molecule type" value="Genomic_DNA"/>
</dbReference>
<sequence>MTPNERICALPLDEISIKPFLTYNPHQDLVQGTFPIRLCPKLTQRHIVLKNHSKLRVNLAEHILSDSVIAGIATMVNFSALPPGAMAIAHFAEKLDQRFNCFNSKALLSKQVMGHAISLNSEHLIFLNETQEWLNTVRANNQFGSIFCLEGWKLTISCVKMLWDDVRENYGFRYLLTDRLNQDCLENLFSVIRGKGGHRSILGPQEF</sequence>
<comment type="caution">
    <text evidence="2">The sequence shown here is derived from an EMBL/GenBank/DDBJ whole genome shotgun (WGS) entry which is preliminary data.</text>
</comment>
<accession>A0AAV4D8P2</accession>
<dbReference type="Proteomes" id="UP000735302">
    <property type="component" value="Unassembled WGS sequence"/>
</dbReference>
<keyword evidence="3" id="KW-1185">Reference proteome</keyword>
<proteinExistence type="predicted"/>
<feature type="domain" description="Transposable element P transposase-like GTP-binding insertion" evidence="1">
    <location>
        <begin position="38"/>
        <end position="112"/>
    </location>
</feature>